<feature type="domain" description="Kinesin motor" evidence="3">
    <location>
        <begin position="1"/>
        <end position="97"/>
    </location>
</feature>
<keyword evidence="2" id="KW-0547">Nucleotide-binding</keyword>
<comment type="similarity">
    <text evidence="2">Belongs to the TRAFAC class myosin-kinesin ATPase superfamily. Kinesin family.</text>
</comment>
<proteinExistence type="inferred from homology"/>
<dbReference type="RefSeq" id="XP_016665824.1">
    <property type="nucleotide sequence ID" value="XM_016810335.1"/>
</dbReference>
<evidence type="ECO:0000313" key="7">
    <source>
        <dbReference type="RefSeq" id="XP_040954476.1"/>
    </source>
</evidence>
<dbReference type="PROSITE" id="PS50067">
    <property type="entry name" value="KINESIN_MOTOR_2"/>
    <property type="match status" value="1"/>
</dbReference>
<evidence type="ECO:0000259" key="3">
    <source>
        <dbReference type="PROSITE" id="PS50067"/>
    </source>
</evidence>
<dbReference type="PaxDb" id="3635-A0A1U8HR76"/>
<dbReference type="GO" id="GO:0005524">
    <property type="term" value="F:ATP binding"/>
    <property type="evidence" value="ECO:0007669"/>
    <property type="project" value="UniProtKB-UniRule"/>
</dbReference>
<reference evidence="4" key="1">
    <citation type="journal article" date="2020" name="Nat. Genet.">
        <title>Genomic diversifications of five Gossypium allopolyploid species and their impact on cotton improvement.</title>
        <authorList>
            <person name="Chen Z.J."/>
            <person name="Sreedasyam A."/>
            <person name="Ando A."/>
            <person name="Song Q."/>
            <person name="De Santiago L.M."/>
            <person name="Hulse-Kemp A.M."/>
            <person name="Ding M."/>
            <person name="Ye W."/>
            <person name="Kirkbride R.C."/>
            <person name="Jenkins J."/>
            <person name="Plott C."/>
            <person name="Lovell J."/>
            <person name="Lin Y.M."/>
            <person name="Vaughn R."/>
            <person name="Liu B."/>
            <person name="Simpson S."/>
            <person name="Scheffler B.E."/>
            <person name="Wen L."/>
            <person name="Saski C.A."/>
            <person name="Grover C.E."/>
            <person name="Hu G."/>
            <person name="Conover J.L."/>
            <person name="Carlson J.W."/>
            <person name="Shu S."/>
            <person name="Boston L.B."/>
            <person name="Williams M."/>
            <person name="Peterson D.G."/>
            <person name="McGee K."/>
            <person name="Jones D.C."/>
            <person name="Wendel J.F."/>
            <person name="Stelly D.M."/>
            <person name="Grimwood J."/>
            <person name="Schmutz J."/>
        </authorList>
    </citation>
    <scope>NUCLEOTIDE SEQUENCE [LARGE SCALE GENOMIC DNA]</scope>
    <source>
        <strain evidence="4">cv. TM-1</strain>
    </source>
</reference>
<gene>
    <name evidence="5 6 7" type="primary">LOC107886388</name>
</gene>
<organism evidence="4 5">
    <name type="scientific">Gossypium hirsutum</name>
    <name type="common">Upland cotton</name>
    <name type="synonym">Gossypium mexicanum</name>
    <dbReference type="NCBI Taxonomy" id="3635"/>
    <lineage>
        <taxon>Eukaryota</taxon>
        <taxon>Viridiplantae</taxon>
        <taxon>Streptophyta</taxon>
        <taxon>Embryophyta</taxon>
        <taxon>Tracheophyta</taxon>
        <taxon>Spermatophyta</taxon>
        <taxon>Magnoliopsida</taxon>
        <taxon>eudicotyledons</taxon>
        <taxon>Gunneridae</taxon>
        <taxon>Pentapetalae</taxon>
        <taxon>rosids</taxon>
        <taxon>malvids</taxon>
        <taxon>Malvales</taxon>
        <taxon>Malvaceae</taxon>
        <taxon>Malvoideae</taxon>
        <taxon>Gossypium</taxon>
    </lineage>
</organism>
<keyword evidence="2" id="KW-0067">ATP-binding</keyword>
<dbReference type="Pfam" id="PF00225">
    <property type="entry name" value="Kinesin"/>
    <property type="match status" value="1"/>
</dbReference>
<keyword evidence="4" id="KW-1185">Reference proteome</keyword>
<dbReference type="KEGG" id="ghi:107886388"/>
<protein>
    <submittedName>
        <fullName evidence="5">Armadillo repeat-containing kinesin-like protein 2</fullName>
    </submittedName>
    <submittedName>
        <fullName evidence="6 7">Kinesin-like protein KIN-UB</fullName>
    </submittedName>
</protein>
<evidence type="ECO:0000313" key="6">
    <source>
        <dbReference type="RefSeq" id="XP_040954475.1"/>
    </source>
</evidence>
<reference evidence="5" key="2">
    <citation type="submission" date="2025-04" db="UniProtKB">
        <authorList>
            <consortium name="RefSeq"/>
        </authorList>
    </citation>
    <scope>IDENTIFICATION</scope>
    <source>
        <tissue evidence="5">Leaf</tissue>
    </source>
</reference>
<dbReference type="InterPro" id="IPR027417">
    <property type="entry name" value="P-loop_NTPase"/>
</dbReference>
<dbReference type="Proteomes" id="UP000818029">
    <property type="component" value="Chromosome D08"/>
</dbReference>
<dbReference type="AlphaFoldDB" id="A0A1U8HR76"/>
<dbReference type="RefSeq" id="XP_040954475.1">
    <property type="nucleotide sequence ID" value="XM_041098541.1"/>
</dbReference>
<name>A0A1U8HR76_GOSHI</name>
<dbReference type="SUPFAM" id="SSF52540">
    <property type="entry name" value="P-loop containing nucleoside triphosphate hydrolases"/>
    <property type="match status" value="1"/>
</dbReference>
<feature type="binding site" evidence="2">
    <location>
        <begin position="4"/>
        <end position="11"/>
    </location>
    <ligand>
        <name>ATP</name>
        <dbReference type="ChEBI" id="CHEBI:30616"/>
    </ligand>
</feature>
<evidence type="ECO:0000256" key="2">
    <source>
        <dbReference type="PROSITE-ProRule" id="PRU00283"/>
    </source>
</evidence>
<sequence length="97" mass="10790">MAYGQTGTGKTYTLGRLGEEDTANRGTMVRAMEDILAEVSPEIDSVLVSYLQVVVRRSRCNHYLSELHKTLLDSCISQFTATRDLNCGLANLRYMVA</sequence>
<dbReference type="InterPro" id="IPR001752">
    <property type="entry name" value="Kinesin_motor_dom"/>
</dbReference>
<dbReference type="Gene3D" id="3.40.850.10">
    <property type="entry name" value="Kinesin motor domain"/>
    <property type="match status" value="1"/>
</dbReference>
<evidence type="ECO:0000256" key="1">
    <source>
        <dbReference type="ARBA" id="ARBA00023175"/>
    </source>
</evidence>
<dbReference type="STRING" id="3635.A0A1U8HR76"/>
<dbReference type="InterPro" id="IPR036961">
    <property type="entry name" value="Kinesin_motor_dom_sf"/>
</dbReference>
<dbReference type="RefSeq" id="XP_040954476.1">
    <property type="nucleotide sequence ID" value="XM_041098542.1"/>
</dbReference>
<evidence type="ECO:0000313" key="4">
    <source>
        <dbReference type="Proteomes" id="UP000818029"/>
    </source>
</evidence>
<dbReference type="GeneID" id="107886388"/>
<keyword evidence="1 2" id="KW-0505">Motor protein</keyword>
<accession>A0A1U8HR76</accession>
<evidence type="ECO:0000313" key="5">
    <source>
        <dbReference type="RefSeq" id="XP_016665824.1"/>
    </source>
</evidence>
<dbReference type="GO" id="GO:0007018">
    <property type="term" value="P:microtubule-based movement"/>
    <property type="evidence" value="ECO:0007669"/>
    <property type="project" value="InterPro"/>
</dbReference>
<dbReference type="GO" id="GO:0008017">
    <property type="term" value="F:microtubule binding"/>
    <property type="evidence" value="ECO:0007669"/>
    <property type="project" value="InterPro"/>
</dbReference>
<dbReference type="GO" id="GO:0003777">
    <property type="term" value="F:microtubule motor activity"/>
    <property type="evidence" value="ECO:0007669"/>
    <property type="project" value="InterPro"/>
</dbReference>